<accession>A0A1B7L412</accession>
<organism evidence="2 3">
    <name type="scientific">Mangrovibacter phragmitis</name>
    <dbReference type="NCBI Taxonomy" id="1691903"/>
    <lineage>
        <taxon>Bacteria</taxon>
        <taxon>Pseudomonadati</taxon>
        <taxon>Pseudomonadota</taxon>
        <taxon>Gammaproteobacteria</taxon>
        <taxon>Enterobacterales</taxon>
        <taxon>Enterobacteriaceae</taxon>
        <taxon>Mangrovibacter</taxon>
    </lineage>
</organism>
<keyword evidence="3" id="KW-1185">Reference proteome</keyword>
<reference evidence="3" key="1">
    <citation type="submission" date="2016-05" db="EMBL/GenBank/DDBJ databases">
        <authorList>
            <person name="Behera P."/>
            <person name="Vaishampayan P."/>
            <person name="Singh N."/>
            <person name="Raina V."/>
            <person name="Suar M."/>
            <person name="Pattnaik A."/>
            <person name="Rastogi G."/>
        </authorList>
    </citation>
    <scope>NUCLEOTIDE SEQUENCE [LARGE SCALE GENOMIC DNA]</scope>
    <source>
        <strain evidence="3">MP23</strain>
    </source>
</reference>
<dbReference type="RefSeq" id="WP_064597333.1">
    <property type="nucleotide sequence ID" value="NZ_LYRP01000012.1"/>
</dbReference>
<proteinExistence type="predicted"/>
<dbReference type="EMBL" id="LYRP01000012">
    <property type="protein sequence ID" value="OAT76891.1"/>
    <property type="molecule type" value="Genomic_DNA"/>
</dbReference>
<evidence type="ECO:0000313" key="3">
    <source>
        <dbReference type="Proteomes" id="UP000078225"/>
    </source>
</evidence>
<dbReference type="SMART" id="SM00860">
    <property type="entry name" value="SMI1_KNR4"/>
    <property type="match status" value="1"/>
</dbReference>
<dbReference type="InterPro" id="IPR037883">
    <property type="entry name" value="Knr4/Smi1-like_sf"/>
</dbReference>
<gene>
    <name evidence="2" type="ORF">A9B99_06120</name>
</gene>
<dbReference type="STRING" id="1691903.A9B99_06120"/>
<evidence type="ECO:0000259" key="1">
    <source>
        <dbReference type="SMART" id="SM00860"/>
    </source>
</evidence>
<dbReference type="Pfam" id="PF14568">
    <property type="entry name" value="SUKH_6"/>
    <property type="match status" value="1"/>
</dbReference>
<dbReference type="OrthoDB" id="6464815at2"/>
<dbReference type="SUPFAM" id="SSF160631">
    <property type="entry name" value="SMI1/KNR4-like"/>
    <property type="match status" value="1"/>
</dbReference>
<dbReference type="InterPro" id="IPR018958">
    <property type="entry name" value="Knr4/Smi1-like_dom"/>
</dbReference>
<dbReference type="Proteomes" id="UP000078225">
    <property type="component" value="Unassembled WGS sequence"/>
</dbReference>
<dbReference type="AlphaFoldDB" id="A0A1B7L412"/>
<feature type="domain" description="Knr4/Smi1-like" evidence="1">
    <location>
        <begin position="23"/>
        <end position="147"/>
    </location>
</feature>
<name>A0A1B7L412_9ENTR</name>
<evidence type="ECO:0000313" key="2">
    <source>
        <dbReference type="EMBL" id="OAT76891.1"/>
    </source>
</evidence>
<comment type="caution">
    <text evidence="2">The sequence shown here is derived from an EMBL/GenBank/DDBJ whole genome shotgun (WGS) entry which is preliminary data.</text>
</comment>
<dbReference type="Gene3D" id="3.40.1580.10">
    <property type="entry name" value="SMI1/KNR4-like"/>
    <property type="match status" value="1"/>
</dbReference>
<protein>
    <submittedName>
        <fullName evidence="2">Cell wall assembly/cell proliferation coordinating protein</fullName>
    </submittedName>
</protein>
<sequence length="156" mass="17265">MDYILKAEKEMVDSGEEILSTGPVSQSIISEFEKKLGVFFPASYKCFLNKYGALSFCGDTYYGITQNGLYENQVPCVLFATNSARSLGDISNKMIKIKSSGYGPSYSIDTEIIGDSGEPVIVETELSFKRTGDKVIIAQSYGEFIFNQIREAIEDI</sequence>